<keyword evidence="2" id="KW-0472">Membrane</keyword>
<keyword evidence="2" id="KW-0812">Transmembrane</keyword>
<dbReference type="InterPro" id="IPR010982">
    <property type="entry name" value="Lambda_DNA-bd_dom_sf"/>
</dbReference>
<dbReference type="Gene3D" id="1.10.260.40">
    <property type="entry name" value="lambda repressor-like DNA-binding domains"/>
    <property type="match status" value="1"/>
</dbReference>
<evidence type="ECO:0000313" key="4">
    <source>
        <dbReference type="EMBL" id="RGE65264.1"/>
    </source>
</evidence>
<keyword evidence="1" id="KW-0238">DNA-binding</keyword>
<keyword evidence="5" id="KW-1185">Reference proteome</keyword>
<accession>A0A3E3IDV3</accession>
<gene>
    <name evidence="4" type="ORF">DXC51_02300</name>
</gene>
<sequence>MEFGEKVKKLREEKGMTQQTMADQLYVTRQAVSRWECGARFPDLLTAKKIAQILEVSVDELLSGEELKKSIERDPVLSAPVSNMIQTILYAVASAAYLLMLVFSLYSFYPAQALKGTPAGKITAINVITAVGYLINLCALAAGLVFSARNSLSAAKTGAVMCTNYIISSLTFLAVLMDMTIKQNGHMGLSGWLDLFIPVLSAVCILVFFSRRGEKLSPVIIYVTAAVSFIEIAQGFIISLRNMTDLSFAVTSVHLLGKAGLVVLLVYQAYTLDRKRKLL</sequence>
<name>A0A3E3IDV3_9FIRM</name>
<proteinExistence type="predicted"/>
<dbReference type="PANTHER" id="PTHR46558:SF11">
    <property type="entry name" value="HTH-TYPE TRANSCRIPTIONAL REGULATOR XRE"/>
    <property type="match status" value="1"/>
</dbReference>
<evidence type="ECO:0000256" key="1">
    <source>
        <dbReference type="ARBA" id="ARBA00023125"/>
    </source>
</evidence>
<feature type="transmembrane region" description="Helical" evidence="2">
    <location>
        <begin position="246"/>
        <end position="267"/>
    </location>
</feature>
<feature type="transmembrane region" description="Helical" evidence="2">
    <location>
        <begin position="189"/>
        <end position="209"/>
    </location>
</feature>
<dbReference type="SMART" id="SM00530">
    <property type="entry name" value="HTH_XRE"/>
    <property type="match status" value="1"/>
</dbReference>
<organism evidence="4 5">
    <name type="scientific">Eisenbergiella massiliensis</name>
    <dbReference type="NCBI Taxonomy" id="1720294"/>
    <lineage>
        <taxon>Bacteria</taxon>
        <taxon>Bacillati</taxon>
        <taxon>Bacillota</taxon>
        <taxon>Clostridia</taxon>
        <taxon>Lachnospirales</taxon>
        <taxon>Lachnospiraceae</taxon>
        <taxon>Eisenbergiella</taxon>
    </lineage>
</organism>
<keyword evidence="2" id="KW-1133">Transmembrane helix</keyword>
<protein>
    <submittedName>
        <fullName evidence="4">XRE family transcriptional regulator</fullName>
    </submittedName>
</protein>
<dbReference type="Proteomes" id="UP000260812">
    <property type="component" value="Unassembled WGS sequence"/>
</dbReference>
<feature type="transmembrane region" description="Helical" evidence="2">
    <location>
        <begin position="124"/>
        <end position="146"/>
    </location>
</feature>
<evidence type="ECO:0000256" key="2">
    <source>
        <dbReference type="SAM" id="Phobius"/>
    </source>
</evidence>
<feature type="transmembrane region" description="Helical" evidence="2">
    <location>
        <begin position="88"/>
        <end position="109"/>
    </location>
</feature>
<dbReference type="InterPro" id="IPR001387">
    <property type="entry name" value="Cro/C1-type_HTH"/>
</dbReference>
<dbReference type="GO" id="GO:0003677">
    <property type="term" value="F:DNA binding"/>
    <property type="evidence" value="ECO:0007669"/>
    <property type="project" value="UniProtKB-KW"/>
</dbReference>
<dbReference type="EMBL" id="QVLV01000001">
    <property type="protein sequence ID" value="RGE65264.1"/>
    <property type="molecule type" value="Genomic_DNA"/>
</dbReference>
<evidence type="ECO:0000313" key="5">
    <source>
        <dbReference type="Proteomes" id="UP000260812"/>
    </source>
</evidence>
<dbReference type="SUPFAM" id="SSF47413">
    <property type="entry name" value="lambda repressor-like DNA-binding domains"/>
    <property type="match status" value="1"/>
</dbReference>
<feature type="domain" description="HTH cro/C1-type" evidence="3">
    <location>
        <begin position="7"/>
        <end position="61"/>
    </location>
</feature>
<evidence type="ECO:0000259" key="3">
    <source>
        <dbReference type="PROSITE" id="PS50943"/>
    </source>
</evidence>
<dbReference type="AlphaFoldDB" id="A0A3E3IDV3"/>
<dbReference type="Pfam" id="PF01381">
    <property type="entry name" value="HTH_3"/>
    <property type="match status" value="1"/>
</dbReference>
<dbReference type="CDD" id="cd00093">
    <property type="entry name" value="HTH_XRE"/>
    <property type="match status" value="1"/>
</dbReference>
<comment type="caution">
    <text evidence="4">The sequence shown here is derived from an EMBL/GenBank/DDBJ whole genome shotgun (WGS) entry which is preliminary data.</text>
</comment>
<dbReference type="PANTHER" id="PTHR46558">
    <property type="entry name" value="TRACRIPTIONAL REGULATORY PROTEIN-RELATED-RELATED"/>
    <property type="match status" value="1"/>
</dbReference>
<feature type="transmembrane region" description="Helical" evidence="2">
    <location>
        <begin position="221"/>
        <end position="240"/>
    </location>
</feature>
<dbReference type="PROSITE" id="PS50943">
    <property type="entry name" value="HTH_CROC1"/>
    <property type="match status" value="1"/>
</dbReference>
<reference evidence="4" key="1">
    <citation type="submission" date="2018-08" db="EMBL/GenBank/DDBJ databases">
        <title>A genome reference for cultivated species of the human gut microbiota.</title>
        <authorList>
            <person name="Zou Y."/>
            <person name="Xue W."/>
            <person name="Luo G."/>
        </authorList>
    </citation>
    <scope>NUCLEOTIDE SEQUENCE [LARGE SCALE GENOMIC DNA]</scope>
    <source>
        <strain evidence="4">TF05-5AC</strain>
    </source>
</reference>
<feature type="transmembrane region" description="Helical" evidence="2">
    <location>
        <begin position="158"/>
        <end position="177"/>
    </location>
</feature>